<sequence length="57" mass="6064">MHDENFPLFAVSTLAPSARSTPPILNVYIPPRCVNPKAQTSVGRPCGALNGKWGSAQ</sequence>
<proteinExistence type="predicted"/>
<evidence type="ECO:0000313" key="2">
    <source>
        <dbReference type="Proteomes" id="UP000714275"/>
    </source>
</evidence>
<comment type="caution">
    <text evidence="1">The sequence shown here is derived from an EMBL/GenBank/DDBJ whole genome shotgun (WGS) entry which is preliminary data.</text>
</comment>
<evidence type="ECO:0000313" key="1">
    <source>
        <dbReference type="EMBL" id="KAG1779018.1"/>
    </source>
</evidence>
<protein>
    <submittedName>
        <fullName evidence="1">Uncharacterized protein</fullName>
    </submittedName>
</protein>
<dbReference type="EMBL" id="JABBWD010000013">
    <property type="protein sequence ID" value="KAG1779018.1"/>
    <property type="molecule type" value="Genomic_DNA"/>
</dbReference>
<gene>
    <name evidence="1" type="ORF">EV702DRAFT_1089497</name>
</gene>
<reference evidence="1" key="1">
    <citation type="journal article" date="2020" name="New Phytol.">
        <title>Comparative genomics reveals dynamic genome evolution in host specialist ectomycorrhizal fungi.</title>
        <authorList>
            <person name="Lofgren L.A."/>
            <person name="Nguyen N.H."/>
            <person name="Vilgalys R."/>
            <person name="Ruytinx J."/>
            <person name="Liao H.L."/>
            <person name="Branco S."/>
            <person name="Kuo A."/>
            <person name="LaButti K."/>
            <person name="Lipzen A."/>
            <person name="Andreopoulos W."/>
            <person name="Pangilinan J."/>
            <person name="Riley R."/>
            <person name="Hundley H."/>
            <person name="Na H."/>
            <person name="Barry K."/>
            <person name="Grigoriev I.V."/>
            <person name="Stajich J.E."/>
            <person name="Kennedy P.G."/>
        </authorList>
    </citation>
    <scope>NUCLEOTIDE SEQUENCE</scope>
    <source>
        <strain evidence="1">DOB743</strain>
    </source>
</reference>
<dbReference type="OrthoDB" id="2603215at2759"/>
<keyword evidence="2" id="KW-1185">Reference proteome</keyword>
<dbReference type="AlphaFoldDB" id="A0A9P6ZYD9"/>
<name>A0A9P6ZYD9_9AGAM</name>
<accession>A0A9P6ZYD9</accession>
<dbReference type="Proteomes" id="UP000714275">
    <property type="component" value="Unassembled WGS sequence"/>
</dbReference>
<organism evidence="1 2">
    <name type="scientific">Suillus placidus</name>
    <dbReference type="NCBI Taxonomy" id="48579"/>
    <lineage>
        <taxon>Eukaryota</taxon>
        <taxon>Fungi</taxon>
        <taxon>Dikarya</taxon>
        <taxon>Basidiomycota</taxon>
        <taxon>Agaricomycotina</taxon>
        <taxon>Agaricomycetes</taxon>
        <taxon>Agaricomycetidae</taxon>
        <taxon>Boletales</taxon>
        <taxon>Suillineae</taxon>
        <taxon>Suillaceae</taxon>
        <taxon>Suillus</taxon>
    </lineage>
</organism>